<name>A0A0P1B8Z4_9BASI</name>
<keyword evidence="3" id="KW-1185">Reference proteome</keyword>
<dbReference type="AlphaFoldDB" id="A0A0P1B8Z4"/>
<feature type="region of interest" description="Disordered" evidence="1">
    <location>
        <begin position="1"/>
        <end position="28"/>
    </location>
</feature>
<organism evidence="2 3">
    <name type="scientific">Ceraceosorus bombacis</name>
    <dbReference type="NCBI Taxonomy" id="401625"/>
    <lineage>
        <taxon>Eukaryota</taxon>
        <taxon>Fungi</taxon>
        <taxon>Dikarya</taxon>
        <taxon>Basidiomycota</taxon>
        <taxon>Ustilaginomycotina</taxon>
        <taxon>Exobasidiomycetes</taxon>
        <taxon>Ceraceosorales</taxon>
        <taxon>Ceraceosoraceae</taxon>
        <taxon>Ceraceosorus</taxon>
    </lineage>
</organism>
<dbReference type="Proteomes" id="UP000054845">
    <property type="component" value="Unassembled WGS sequence"/>
</dbReference>
<sequence length="59" mass="6710">MRKQVTSPAHREAPFTLQRAPARVPPDRDFTSAVVACKRPHYRGEHGLLERRISLDSLS</sequence>
<accession>A0A0P1B8Z4</accession>
<dbReference type="EMBL" id="CCYA01000065">
    <property type="protein sequence ID" value="CEH11839.1"/>
    <property type="molecule type" value="Genomic_DNA"/>
</dbReference>
<evidence type="ECO:0000313" key="3">
    <source>
        <dbReference type="Proteomes" id="UP000054845"/>
    </source>
</evidence>
<evidence type="ECO:0000256" key="1">
    <source>
        <dbReference type="SAM" id="MobiDB-lite"/>
    </source>
</evidence>
<reference evidence="2 3" key="1">
    <citation type="submission" date="2014-09" db="EMBL/GenBank/DDBJ databases">
        <authorList>
            <person name="Magalhaes I.L.F."/>
            <person name="Oliveira U."/>
            <person name="Santos F.R."/>
            <person name="Vidigal T.H.D.A."/>
            <person name="Brescovit A.D."/>
            <person name="Santos A.J."/>
        </authorList>
    </citation>
    <scope>NUCLEOTIDE SEQUENCE [LARGE SCALE GENOMIC DNA]</scope>
</reference>
<proteinExistence type="predicted"/>
<protein>
    <submittedName>
        <fullName evidence="2">Uncharacterized protein</fullName>
    </submittedName>
</protein>
<evidence type="ECO:0000313" key="2">
    <source>
        <dbReference type="EMBL" id="CEH11839.1"/>
    </source>
</evidence>